<dbReference type="CDD" id="cd04301">
    <property type="entry name" value="NAT_SF"/>
    <property type="match status" value="1"/>
</dbReference>
<organism evidence="2 3">
    <name type="scientific">Cognatiyoonia koreensis</name>
    <dbReference type="NCBI Taxonomy" id="364200"/>
    <lineage>
        <taxon>Bacteria</taxon>
        <taxon>Pseudomonadati</taxon>
        <taxon>Pseudomonadota</taxon>
        <taxon>Alphaproteobacteria</taxon>
        <taxon>Rhodobacterales</taxon>
        <taxon>Paracoccaceae</taxon>
        <taxon>Cognatiyoonia</taxon>
    </lineage>
</organism>
<feature type="domain" description="N-acetyltransferase" evidence="1">
    <location>
        <begin position="1"/>
        <end position="161"/>
    </location>
</feature>
<evidence type="ECO:0000313" key="3">
    <source>
        <dbReference type="Proteomes" id="UP000199167"/>
    </source>
</evidence>
<proteinExistence type="predicted"/>
<protein>
    <submittedName>
        <fullName evidence="2">Ribosomal protein S18 acetylase RimI</fullName>
    </submittedName>
</protein>
<dbReference type="EMBL" id="FOIZ01000001">
    <property type="protein sequence ID" value="SEW21423.1"/>
    <property type="molecule type" value="Genomic_DNA"/>
</dbReference>
<dbReference type="Proteomes" id="UP000199167">
    <property type="component" value="Unassembled WGS sequence"/>
</dbReference>
<dbReference type="InterPro" id="IPR016181">
    <property type="entry name" value="Acyl_CoA_acyltransferase"/>
</dbReference>
<dbReference type="AlphaFoldDB" id="A0A1I0Q3R7"/>
<accession>A0A1I0Q3R7</accession>
<sequence>MQIRAATPQDHDAIWCLLEPVFRAGDTYAVARDITRDDALTMWCELPKATFVVEDAGRIIGTYYIKTNQQGGGAHVCNCGYVTDSAAQGRGVASAMCAHSQDAARGLGYRAMQFNFVLATNTGAIRLWERAGFETVGRLPHAFDHPTAGLIDALVMFKWLDAGA</sequence>
<name>A0A1I0Q3R7_9RHOB</name>
<keyword evidence="3" id="KW-1185">Reference proteome</keyword>
<keyword evidence="2" id="KW-0689">Ribosomal protein</keyword>
<dbReference type="InterPro" id="IPR000182">
    <property type="entry name" value="GNAT_dom"/>
</dbReference>
<evidence type="ECO:0000313" key="2">
    <source>
        <dbReference type="EMBL" id="SEW21423.1"/>
    </source>
</evidence>
<gene>
    <name evidence="2" type="ORF">SAMN04488515_1638</name>
</gene>
<dbReference type="RefSeq" id="WP_089992567.1">
    <property type="nucleotide sequence ID" value="NZ_FOIZ01000001.1"/>
</dbReference>
<dbReference type="Pfam" id="PF00583">
    <property type="entry name" value="Acetyltransf_1"/>
    <property type="match status" value="1"/>
</dbReference>
<dbReference type="GO" id="GO:0016747">
    <property type="term" value="F:acyltransferase activity, transferring groups other than amino-acyl groups"/>
    <property type="evidence" value="ECO:0007669"/>
    <property type="project" value="InterPro"/>
</dbReference>
<dbReference type="OrthoDB" id="9788300at2"/>
<dbReference type="PANTHER" id="PTHR43138:SF1">
    <property type="entry name" value="N-ACETYLTRANSFERASE ACA1"/>
    <property type="match status" value="1"/>
</dbReference>
<evidence type="ECO:0000259" key="1">
    <source>
        <dbReference type="PROSITE" id="PS51186"/>
    </source>
</evidence>
<dbReference type="PROSITE" id="PS51186">
    <property type="entry name" value="GNAT"/>
    <property type="match status" value="1"/>
</dbReference>
<dbReference type="GO" id="GO:0005840">
    <property type="term" value="C:ribosome"/>
    <property type="evidence" value="ECO:0007669"/>
    <property type="project" value="UniProtKB-KW"/>
</dbReference>
<dbReference type="InterPro" id="IPR052742">
    <property type="entry name" value="Mito_N-acetyltransferase"/>
</dbReference>
<dbReference type="Gene3D" id="3.40.630.30">
    <property type="match status" value="1"/>
</dbReference>
<keyword evidence="2" id="KW-0687">Ribonucleoprotein</keyword>
<reference evidence="2 3" key="1">
    <citation type="submission" date="2016-10" db="EMBL/GenBank/DDBJ databases">
        <authorList>
            <person name="de Groot N.N."/>
        </authorList>
    </citation>
    <scope>NUCLEOTIDE SEQUENCE [LARGE SCALE GENOMIC DNA]</scope>
    <source>
        <strain evidence="2 3">DSM 17925</strain>
    </source>
</reference>
<dbReference type="PANTHER" id="PTHR43138">
    <property type="entry name" value="ACETYLTRANSFERASE, GNAT FAMILY"/>
    <property type="match status" value="1"/>
</dbReference>
<dbReference type="SUPFAM" id="SSF55729">
    <property type="entry name" value="Acyl-CoA N-acyltransferases (Nat)"/>
    <property type="match status" value="1"/>
</dbReference>
<dbReference type="STRING" id="364200.SAMN04488515_1638"/>